<dbReference type="GO" id="GO:0006189">
    <property type="term" value="P:'de novo' IMP biosynthetic process"/>
    <property type="evidence" value="ECO:0007669"/>
    <property type="project" value="UniProtKB-UniRule"/>
</dbReference>
<dbReference type="NCBIfam" id="NF004684">
    <property type="entry name" value="PRK06027.1"/>
    <property type="match status" value="1"/>
</dbReference>
<comment type="catalytic activity">
    <reaction evidence="3">
        <text>(6R)-10-formyltetrahydrofolate + H2O = (6S)-5,6,7,8-tetrahydrofolate + formate + H(+)</text>
        <dbReference type="Rhea" id="RHEA:19833"/>
        <dbReference type="ChEBI" id="CHEBI:15377"/>
        <dbReference type="ChEBI" id="CHEBI:15378"/>
        <dbReference type="ChEBI" id="CHEBI:15740"/>
        <dbReference type="ChEBI" id="CHEBI:57453"/>
        <dbReference type="ChEBI" id="CHEBI:195366"/>
        <dbReference type="EC" id="3.5.1.10"/>
    </reaction>
</comment>
<dbReference type="Gene3D" id="3.30.70.260">
    <property type="match status" value="1"/>
</dbReference>
<comment type="function">
    <text evidence="3">Catalyzes the hydrolysis of 10-formyltetrahydrofolate (formyl-FH4) to formate and tetrahydrofolate (FH4).</text>
</comment>
<dbReference type="OrthoDB" id="9806170at2"/>
<dbReference type="AlphaFoldDB" id="A0A6N7YX74"/>
<feature type="domain" description="ACT" evidence="5">
    <location>
        <begin position="23"/>
        <end position="96"/>
    </location>
</feature>
<dbReference type="PIRSF" id="PIRSF036480">
    <property type="entry name" value="FormyFH4_hydr"/>
    <property type="match status" value="1"/>
</dbReference>
<comment type="caution">
    <text evidence="6">The sequence shown here is derived from an EMBL/GenBank/DDBJ whole genome shotgun (WGS) entry which is preliminary data.</text>
</comment>
<dbReference type="PANTHER" id="PTHR42706:SF1">
    <property type="entry name" value="FORMYLTETRAHYDROFOLATE DEFORMYLASE 2, MITOCHONDRIAL"/>
    <property type="match status" value="1"/>
</dbReference>
<dbReference type="EMBL" id="WMBA01000035">
    <property type="protein sequence ID" value="MTD56488.1"/>
    <property type="molecule type" value="Genomic_DNA"/>
</dbReference>
<sequence>MTGAVLSALRAQESSSGVTDTARLLVSCADRPGIVAGVSRFLVERGANIVQSDQYSTNPESGSFFLRVVFHLPGVSARLDELSEQFAVEVAQRFGSDFEFHDAARPKRVAIMVSRYDHCLLDLLWRTSRGELPMEIGAVVSNWGDLRDEVTRFGVPYHEIPVTRATKATSESAQLDVLGGGRYDLVILARYMQILSDDFLRRVGCPVINIHHSFLPAFAGAGPYERAKERGVKLIGATAHYATADLDEGPIIEQDVTRVSHRATTRDLVRAGADVERSVLQRAVRWHCEDRVLLHGNTTVVF</sequence>
<dbReference type="PRINTS" id="PR01575">
    <property type="entry name" value="FFH4HYDRLASE"/>
</dbReference>
<dbReference type="SUPFAM" id="SSF55021">
    <property type="entry name" value="ACT-like"/>
    <property type="match status" value="1"/>
</dbReference>
<accession>A0A6N7YX74</accession>
<dbReference type="NCBIfam" id="TIGR00655">
    <property type="entry name" value="PurU"/>
    <property type="match status" value="1"/>
</dbReference>
<keyword evidence="7" id="KW-1185">Reference proteome</keyword>
<dbReference type="SUPFAM" id="SSF53328">
    <property type="entry name" value="Formyltransferase"/>
    <property type="match status" value="1"/>
</dbReference>
<dbReference type="EC" id="3.5.1.10" evidence="3 4"/>
<feature type="active site" evidence="3">
    <location>
        <position position="247"/>
    </location>
</feature>
<dbReference type="Pfam" id="PF01842">
    <property type="entry name" value="ACT"/>
    <property type="match status" value="1"/>
</dbReference>
<comment type="similarity">
    <text evidence="3">Belongs to the PurU family.</text>
</comment>
<dbReference type="HAMAP" id="MF_01927">
    <property type="entry name" value="PurU"/>
    <property type="match status" value="1"/>
</dbReference>
<dbReference type="Proteomes" id="UP000440096">
    <property type="component" value="Unassembled WGS sequence"/>
</dbReference>
<dbReference type="InterPro" id="IPR044074">
    <property type="entry name" value="PurU_ACT"/>
</dbReference>
<dbReference type="Gene3D" id="3.40.50.170">
    <property type="entry name" value="Formyl transferase, N-terminal domain"/>
    <property type="match status" value="1"/>
</dbReference>
<dbReference type="GO" id="GO:0008864">
    <property type="term" value="F:formyltetrahydrofolate deformylase activity"/>
    <property type="evidence" value="ECO:0007669"/>
    <property type="project" value="UniProtKB-UniRule"/>
</dbReference>
<evidence type="ECO:0000256" key="4">
    <source>
        <dbReference type="NCBIfam" id="TIGR00655"/>
    </source>
</evidence>
<dbReference type="PROSITE" id="PS51671">
    <property type="entry name" value="ACT"/>
    <property type="match status" value="1"/>
</dbReference>
<dbReference type="InterPro" id="IPR045865">
    <property type="entry name" value="ACT-like_dom_sf"/>
</dbReference>
<proteinExistence type="inferred from homology"/>
<organism evidence="6 7">
    <name type="scientific">Amycolatopsis pithecellobii</name>
    <dbReference type="NCBI Taxonomy" id="664692"/>
    <lineage>
        <taxon>Bacteria</taxon>
        <taxon>Bacillati</taxon>
        <taxon>Actinomycetota</taxon>
        <taxon>Actinomycetes</taxon>
        <taxon>Pseudonocardiales</taxon>
        <taxon>Pseudonocardiaceae</taxon>
        <taxon>Amycolatopsis</taxon>
    </lineage>
</organism>
<evidence type="ECO:0000256" key="2">
    <source>
        <dbReference type="ARBA" id="ARBA00022801"/>
    </source>
</evidence>
<dbReference type="UniPathway" id="UPA00074">
    <property type="reaction ID" value="UER00170"/>
</dbReference>
<name>A0A6N7YX74_9PSEU</name>
<dbReference type="Pfam" id="PF00551">
    <property type="entry name" value="Formyl_trans_N"/>
    <property type="match status" value="1"/>
</dbReference>
<reference evidence="6 7" key="1">
    <citation type="submission" date="2019-11" db="EMBL/GenBank/DDBJ databases">
        <title>Draft genome of Amycolatopsis RM579.</title>
        <authorList>
            <person name="Duangmal K."/>
            <person name="Mingma R."/>
        </authorList>
    </citation>
    <scope>NUCLEOTIDE SEQUENCE [LARGE SCALE GENOMIC DNA]</scope>
    <source>
        <strain evidence="6 7">RM579</strain>
    </source>
</reference>
<keyword evidence="1 3" id="KW-0554">One-carbon metabolism</keyword>
<keyword evidence="3" id="KW-0658">Purine biosynthesis</keyword>
<keyword evidence="2 3" id="KW-0378">Hydrolase</keyword>
<protein>
    <recommendedName>
        <fullName evidence="3 4">Formyltetrahydrofolate deformylase</fullName>
        <ecNumber evidence="3 4">3.5.1.10</ecNumber>
    </recommendedName>
    <alternativeName>
        <fullName evidence="3">Formyl-FH(4) hydrolase</fullName>
    </alternativeName>
</protein>
<dbReference type="InterPro" id="IPR004810">
    <property type="entry name" value="PurU"/>
</dbReference>
<dbReference type="InterPro" id="IPR002376">
    <property type="entry name" value="Formyl_transf_N"/>
</dbReference>
<evidence type="ECO:0000259" key="5">
    <source>
        <dbReference type="PROSITE" id="PS51671"/>
    </source>
</evidence>
<dbReference type="CDD" id="cd08648">
    <property type="entry name" value="FMT_core_Formyl-FH4-Hydrolase_C"/>
    <property type="match status" value="1"/>
</dbReference>
<evidence type="ECO:0000256" key="1">
    <source>
        <dbReference type="ARBA" id="ARBA00022563"/>
    </source>
</evidence>
<dbReference type="PANTHER" id="PTHR42706">
    <property type="entry name" value="FORMYLTETRAHYDROFOLATE DEFORMYLASE"/>
    <property type="match status" value="1"/>
</dbReference>
<evidence type="ECO:0000313" key="6">
    <source>
        <dbReference type="EMBL" id="MTD56488.1"/>
    </source>
</evidence>
<dbReference type="InterPro" id="IPR041729">
    <property type="entry name" value="Formyl-FH4-Hydrolase_C"/>
</dbReference>
<dbReference type="CDD" id="cd04875">
    <property type="entry name" value="ACT_F4HF-DF"/>
    <property type="match status" value="1"/>
</dbReference>
<dbReference type="InterPro" id="IPR002912">
    <property type="entry name" value="ACT_dom"/>
</dbReference>
<evidence type="ECO:0000256" key="3">
    <source>
        <dbReference type="HAMAP-Rule" id="MF_01927"/>
    </source>
</evidence>
<gene>
    <name evidence="3 6" type="primary">purU</name>
    <name evidence="6" type="ORF">GKO32_21290</name>
</gene>
<dbReference type="InterPro" id="IPR036477">
    <property type="entry name" value="Formyl_transf_N_sf"/>
</dbReference>
<dbReference type="GO" id="GO:0006730">
    <property type="term" value="P:one-carbon metabolic process"/>
    <property type="evidence" value="ECO:0007669"/>
    <property type="project" value="UniProtKB-KW"/>
</dbReference>
<comment type="pathway">
    <text evidence="3">Purine metabolism; IMP biosynthesis via de novo pathway; formate from 10-formyl-5,6,7,8-tetrahydrofolate: step 1/1.</text>
</comment>
<evidence type="ECO:0000313" key="7">
    <source>
        <dbReference type="Proteomes" id="UP000440096"/>
    </source>
</evidence>
<dbReference type="RefSeq" id="WP_154758653.1">
    <property type="nucleotide sequence ID" value="NZ_WMBA01000035.1"/>
</dbReference>